<dbReference type="CDD" id="cd06223">
    <property type="entry name" value="PRTases_typeI"/>
    <property type="match status" value="1"/>
</dbReference>
<keyword evidence="2" id="KW-0732">Signal</keyword>
<dbReference type="SUPFAM" id="SSF53271">
    <property type="entry name" value="PRTase-like"/>
    <property type="match status" value="1"/>
</dbReference>
<reference evidence="4 5" key="1">
    <citation type="submission" date="2019-06" db="EMBL/GenBank/DDBJ databases">
        <title>Sequencing the genomes of 1000 actinobacteria strains.</title>
        <authorList>
            <person name="Klenk H.-P."/>
        </authorList>
    </citation>
    <scope>NUCLEOTIDE SEQUENCE [LARGE SCALE GENOMIC DNA]</scope>
    <source>
        <strain evidence="4 5">DSM 18082</strain>
    </source>
</reference>
<protein>
    <submittedName>
        <fullName evidence="4">Putative amidophosphoribosyltransferase</fullName>
    </submittedName>
</protein>
<evidence type="ECO:0000256" key="1">
    <source>
        <dbReference type="ARBA" id="ARBA00008007"/>
    </source>
</evidence>
<dbReference type="InterPro" id="IPR051910">
    <property type="entry name" value="ComF/GntX_DNA_util-trans"/>
</dbReference>
<feature type="signal peptide" evidence="2">
    <location>
        <begin position="1"/>
        <end position="22"/>
    </location>
</feature>
<dbReference type="InterPro" id="IPR000836">
    <property type="entry name" value="PRTase_dom"/>
</dbReference>
<dbReference type="Gene3D" id="3.40.50.2020">
    <property type="match status" value="1"/>
</dbReference>
<feature type="domain" description="Phosphoribosyltransferase" evidence="3">
    <location>
        <begin position="204"/>
        <end position="251"/>
    </location>
</feature>
<gene>
    <name evidence="4" type="ORF">FB474_0788</name>
</gene>
<dbReference type="PANTHER" id="PTHR47505">
    <property type="entry name" value="DNA UTILIZATION PROTEIN YHGH"/>
    <property type="match status" value="1"/>
</dbReference>
<comment type="similarity">
    <text evidence="1">Belongs to the ComF/GntX family.</text>
</comment>
<sequence length="259" mass="26109">MRYAVRPGPALPLLRSALGALAELALPRACGGCARPGAAWCATCAAEVAGAVHPAGAGAWVPTPCPPGMPPAWAAAPYDGALRAALVAWKDADRRDLGQVLVPVLAGAVARAVVADPVTRAVLAAGNGPVLAVPVPSSAASVRRRGDAPLQQLVRRACAGLDPTGEALLPAPALALRRRVADQAGLGHRARAANLEHAMTVRGRWRPVVAGATCLVLDDVLTTGATLLEAARALRAGGAAHVAVVTVAATRRHGIPGRA</sequence>
<dbReference type="AlphaFoldDB" id="A0A542ZGH8"/>
<dbReference type="PANTHER" id="PTHR47505:SF1">
    <property type="entry name" value="DNA UTILIZATION PROTEIN YHGH"/>
    <property type="match status" value="1"/>
</dbReference>
<evidence type="ECO:0000256" key="2">
    <source>
        <dbReference type="SAM" id="SignalP"/>
    </source>
</evidence>
<dbReference type="RefSeq" id="WP_185746023.1">
    <property type="nucleotide sequence ID" value="NZ_BAAAKX010000013.1"/>
</dbReference>
<evidence type="ECO:0000313" key="4">
    <source>
        <dbReference type="EMBL" id="TQL59434.1"/>
    </source>
</evidence>
<accession>A0A542ZGH8</accession>
<dbReference type="EMBL" id="VFOQ01000001">
    <property type="protein sequence ID" value="TQL59434.1"/>
    <property type="molecule type" value="Genomic_DNA"/>
</dbReference>
<comment type="caution">
    <text evidence="4">The sequence shown here is derived from an EMBL/GenBank/DDBJ whole genome shotgun (WGS) entry which is preliminary data.</text>
</comment>
<dbReference type="Proteomes" id="UP000319514">
    <property type="component" value="Unassembled WGS sequence"/>
</dbReference>
<feature type="chain" id="PRO_5039487398" evidence="2">
    <location>
        <begin position="23"/>
        <end position="259"/>
    </location>
</feature>
<keyword evidence="5" id="KW-1185">Reference proteome</keyword>
<keyword evidence="4" id="KW-0808">Transferase</keyword>
<evidence type="ECO:0000313" key="5">
    <source>
        <dbReference type="Proteomes" id="UP000319514"/>
    </source>
</evidence>
<evidence type="ECO:0000259" key="3">
    <source>
        <dbReference type="Pfam" id="PF00156"/>
    </source>
</evidence>
<dbReference type="InterPro" id="IPR029057">
    <property type="entry name" value="PRTase-like"/>
</dbReference>
<proteinExistence type="inferred from homology"/>
<name>A0A542ZGH8_9MICO</name>
<dbReference type="Pfam" id="PF00156">
    <property type="entry name" value="Pribosyltran"/>
    <property type="match status" value="1"/>
</dbReference>
<dbReference type="GO" id="GO:0016757">
    <property type="term" value="F:glycosyltransferase activity"/>
    <property type="evidence" value="ECO:0007669"/>
    <property type="project" value="UniProtKB-KW"/>
</dbReference>
<keyword evidence="4" id="KW-0328">Glycosyltransferase</keyword>
<organism evidence="4 5">
    <name type="scientific">Oryzihumus leptocrescens</name>
    <dbReference type="NCBI Taxonomy" id="297536"/>
    <lineage>
        <taxon>Bacteria</taxon>
        <taxon>Bacillati</taxon>
        <taxon>Actinomycetota</taxon>
        <taxon>Actinomycetes</taxon>
        <taxon>Micrococcales</taxon>
        <taxon>Intrasporangiaceae</taxon>
        <taxon>Oryzihumus</taxon>
    </lineage>
</organism>